<feature type="transmembrane region" description="Helical" evidence="6">
    <location>
        <begin position="154"/>
        <end position="174"/>
    </location>
</feature>
<dbReference type="Pfam" id="PF07690">
    <property type="entry name" value="MFS_1"/>
    <property type="match status" value="1"/>
</dbReference>
<proteinExistence type="predicted"/>
<accession>A0A562V414</accession>
<keyword evidence="5 6" id="KW-0472">Membrane</keyword>
<feature type="transmembrane region" description="Helical" evidence="6">
    <location>
        <begin position="291"/>
        <end position="312"/>
    </location>
</feature>
<keyword evidence="4 6" id="KW-1133">Transmembrane helix</keyword>
<keyword evidence="2" id="KW-1003">Cell membrane</keyword>
<dbReference type="CDD" id="cd17324">
    <property type="entry name" value="MFS_NepI_like"/>
    <property type="match status" value="1"/>
</dbReference>
<protein>
    <submittedName>
        <fullName evidence="8">DHA1 family chloramphenicol resistance protein-like MFS transporter</fullName>
    </submittedName>
</protein>
<feature type="transmembrane region" description="Helical" evidence="6">
    <location>
        <begin position="356"/>
        <end position="375"/>
    </location>
</feature>
<feature type="domain" description="Major facilitator superfamily (MFS) profile" evidence="7">
    <location>
        <begin position="4"/>
        <end position="380"/>
    </location>
</feature>
<feature type="transmembrane region" description="Helical" evidence="6">
    <location>
        <begin position="69"/>
        <end position="88"/>
    </location>
</feature>
<dbReference type="Gene3D" id="1.20.1250.20">
    <property type="entry name" value="MFS general substrate transporter like domains"/>
    <property type="match status" value="1"/>
</dbReference>
<dbReference type="Proteomes" id="UP000321617">
    <property type="component" value="Unassembled WGS sequence"/>
</dbReference>
<dbReference type="OrthoDB" id="9814237at2"/>
<dbReference type="AlphaFoldDB" id="A0A562V414"/>
<keyword evidence="9" id="KW-1185">Reference proteome</keyword>
<evidence type="ECO:0000313" key="8">
    <source>
        <dbReference type="EMBL" id="TWJ12639.1"/>
    </source>
</evidence>
<evidence type="ECO:0000256" key="5">
    <source>
        <dbReference type="ARBA" id="ARBA00023136"/>
    </source>
</evidence>
<dbReference type="PROSITE" id="PS50850">
    <property type="entry name" value="MFS"/>
    <property type="match status" value="1"/>
</dbReference>
<evidence type="ECO:0000256" key="1">
    <source>
        <dbReference type="ARBA" id="ARBA00004651"/>
    </source>
</evidence>
<feature type="transmembrane region" description="Helical" evidence="6">
    <location>
        <begin position="94"/>
        <end position="116"/>
    </location>
</feature>
<evidence type="ECO:0000256" key="6">
    <source>
        <dbReference type="SAM" id="Phobius"/>
    </source>
</evidence>
<organism evidence="8 9">
    <name type="scientific">Stackebrandtia albiflava</name>
    <dbReference type="NCBI Taxonomy" id="406432"/>
    <lineage>
        <taxon>Bacteria</taxon>
        <taxon>Bacillati</taxon>
        <taxon>Actinomycetota</taxon>
        <taxon>Actinomycetes</taxon>
        <taxon>Glycomycetales</taxon>
        <taxon>Glycomycetaceae</taxon>
        <taxon>Stackebrandtia</taxon>
    </lineage>
</organism>
<evidence type="ECO:0000256" key="3">
    <source>
        <dbReference type="ARBA" id="ARBA00022692"/>
    </source>
</evidence>
<feature type="transmembrane region" description="Helical" evidence="6">
    <location>
        <begin position="324"/>
        <end position="350"/>
    </location>
</feature>
<dbReference type="RefSeq" id="WP_147139923.1">
    <property type="nucleotide sequence ID" value="NZ_BAABIJ010000002.1"/>
</dbReference>
<reference evidence="8 9" key="1">
    <citation type="journal article" date="2013" name="Stand. Genomic Sci.">
        <title>Genomic Encyclopedia of Type Strains, Phase I: The one thousand microbial genomes (KMG-I) project.</title>
        <authorList>
            <person name="Kyrpides N.C."/>
            <person name="Woyke T."/>
            <person name="Eisen J.A."/>
            <person name="Garrity G."/>
            <person name="Lilburn T.G."/>
            <person name="Beck B.J."/>
            <person name="Whitman W.B."/>
            <person name="Hugenholtz P."/>
            <person name="Klenk H.P."/>
        </authorList>
    </citation>
    <scope>NUCLEOTIDE SEQUENCE [LARGE SCALE GENOMIC DNA]</scope>
    <source>
        <strain evidence="8 9">DSM 45044</strain>
    </source>
</reference>
<feature type="transmembrane region" description="Helical" evidence="6">
    <location>
        <begin position="267"/>
        <end position="285"/>
    </location>
</feature>
<dbReference type="InterPro" id="IPR036259">
    <property type="entry name" value="MFS_trans_sf"/>
</dbReference>
<evidence type="ECO:0000259" key="7">
    <source>
        <dbReference type="PROSITE" id="PS50850"/>
    </source>
</evidence>
<evidence type="ECO:0000256" key="2">
    <source>
        <dbReference type="ARBA" id="ARBA00022475"/>
    </source>
</evidence>
<name>A0A562V414_9ACTN</name>
<dbReference type="EMBL" id="VLLL01000006">
    <property type="protein sequence ID" value="TWJ12639.1"/>
    <property type="molecule type" value="Genomic_DNA"/>
</dbReference>
<dbReference type="InterPro" id="IPR020846">
    <property type="entry name" value="MFS_dom"/>
</dbReference>
<feature type="transmembrane region" description="Helical" evidence="6">
    <location>
        <begin position="202"/>
        <end position="224"/>
    </location>
</feature>
<keyword evidence="3 6" id="KW-0812">Transmembrane</keyword>
<gene>
    <name evidence="8" type="ORF">LX16_3401</name>
</gene>
<feature type="transmembrane region" description="Helical" evidence="6">
    <location>
        <begin position="236"/>
        <end position="255"/>
    </location>
</feature>
<evidence type="ECO:0000256" key="4">
    <source>
        <dbReference type="ARBA" id="ARBA00022989"/>
    </source>
</evidence>
<dbReference type="PANTHER" id="PTHR43124">
    <property type="entry name" value="PURINE EFFLUX PUMP PBUE"/>
    <property type="match status" value="1"/>
</dbReference>
<dbReference type="GO" id="GO:0022857">
    <property type="term" value="F:transmembrane transporter activity"/>
    <property type="evidence" value="ECO:0007669"/>
    <property type="project" value="InterPro"/>
</dbReference>
<feature type="transmembrane region" description="Helical" evidence="6">
    <location>
        <begin position="38"/>
        <end position="62"/>
    </location>
</feature>
<dbReference type="InterPro" id="IPR050189">
    <property type="entry name" value="MFS_Efflux_Transporters"/>
</dbReference>
<feature type="transmembrane region" description="Helical" evidence="6">
    <location>
        <begin position="128"/>
        <end position="148"/>
    </location>
</feature>
<comment type="subcellular location">
    <subcellularLocation>
        <location evidence="1">Cell membrane</location>
        <topology evidence="1">Multi-pass membrane protein</topology>
    </subcellularLocation>
</comment>
<dbReference type="PANTHER" id="PTHR43124:SF3">
    <property type="entry name" value="CHLORAMPHENICOL EFFLUX PUMP RV0191"/>
    <property type="match status" value="1"/>
</dbReference>
<dbReference type="NCBIfam" id="NF033135">
    <property type="entry name" value="cmx_cmrA"/>
    <property type="match status" value="1"/>
</dbReference>
<evidence type="ECO:0000313" key="9">
    <source>
        <dbReference type="Proteomes" id="UP000321617"/>
    </source>
</evidence>
<dbReference type="SUPFAM" id="SSF103473">
    <property type="entry name" value="MFS general substrate transporter"/>
    <property type="match status" value="1"/>
</dbReference>
<dbReference type="InterPro" id="IPR011701">
    <property type="entry name" value="MFS"/>
</dbReference>
<dbReference type="GO" id="GO:0005886">
    <property type="term" value="C:plasma membrane"/>
    <property type="evidence" value="ECO:0007669"/>
    <property type="project" value="UniProtKB-SubCell"/>
</dbReference>
<sequence>MPVTVYLLALAVFAQGTSEFMLSGLGPRIAADLDVSIASTGLLTTGFAAGMVVGAPVMAALAGRWPRRAALTAFLSLFVVAHLAAAVADDLWSLVALRVVGALANAGFLAVALTTVAELAGPARQGRATAVLLGGVTTACVAGVPAGAVLAQEWGWRASFLAVAVLASPVLWAIRVGVPAGGAARAAGTLGPELRALADRRLIAVLVSGAAVNGATFCTFTYVAPMVTGVWSSPEWLTAPVLALFGAGAFTGVAVAGRFADRFPARLAVAGAWWLPVGWASLAWAGDRPAVALPVLFVQAVVSFAVGSTLISQTLHVARSAPTLAGGYATAAFNVGAAVGPALGGAAIAVWHSVAVVPWTSAGLAVVAVVSLPVARRAFSRPGTLVA</sequence>
<comment type="caution">
    <text evidence="8">The sequence shown here is derived from an EMBL/GenBank/DDBJ whole genome shotgun (WGS) entry which is preliminary data.</text>
</comment>